<dbReference type="AlphaFoldDB" id="A0A917I3S4"/>
<dbReference type="Proteomes" id="UP000603912">
    <property type="component" value="Unassembled WGS sequence"/>
</dbReference>
<organism evidence="2 3">
    <name type="scientific">Alsobacter metallidurans</name>
    <dbReference type="NCBI Taxonomy" id="340221"/>
    <lineage>
        <taxon>Bacteria</taxon>
        <taxon>Pseudomonadati</taxon>
        <taxon>Pseudomonadota</taxon>
        <taxon>Alphaproteobacteria</taxon>
        <taxon>Hyphomicrobiales</taxon>
        <taxon>Alsobacteraceae</taxon>
        <taxon>Alsobacter</taxon>
    </lineage>
</organism>
<keyword evidence="3" id="KW-1185">Reference proteome</keyword>
<evidence type="ECO:0000313" key="3">
    <source>
        <dbReference type="Proteomes" id="UP000603912"/>
    </source>
</evidence>
<accession>A0A917I3S4</accession>
<feature type="transmembrane region" description="Helical" evidence="1">
    <location>
        <begin position="12"/>
        <end position="32"/>
    </location>
</feature>
<dbReference type="RefSeq" id="WP_188515941.1">
    <property type="nucleotide sequence ID" value="NZ_BMES01000001.1"/>
</dbReference>
<feature type="transmembrane region" description="Helical" evidence="1">
    <location>
        <begin position="38"/>
        <end position="58"/>
    </location>
</feature>
<evidence type="ECO:0000313" key="2">
    <source>
        <dbReference type="EMBL" id="GGH07704.1"/>
    </source>
</evidence>
<reference evidence="2" key="2">
    <citation type="submission" date="2020-09" db="EMBL/GenBank/DDBJ databases">
        <authorList>
            <person name="Sun Q."/>
            <person name="Zhou Y."/>
        </authorList>
    </citation>
    <scope>NUCLEOTIDE SEQUENCE</scope>
    <source>
        <strain evidence="2">CGMCC 1.12214</strain>
    </source>
</reference>
<keyword evidence="1" id="KW-1133">Transmembrane helix</keyword>
<dbReference type="EMBL" id="BMES01000001">
    <property type="protein sequence ID" value="GGH07704.1"/>
    <property type="molecule type" value="Genomic_DNA"/>
</dbReference>
<name>A0A917I3S4_9HYPH</name>
<sequence>MQIEAVHPRVLWAASLIGVTVFAVATAALGAVSAGPLAGASFALLAGLGAAGGLIVGFQRNLWRTRAGQVLWPTPDFSGRWEGWHASEAGDEWRPAVHEITQTGDTVRIVVLAGGSRDGAAVRTRAESLASAIRRAPAAQRPELHWTFRSLGLDDAAAAPHEGALCLGLFSSGGAQFLDGFFVSNAARTSNAGVVTAGATGRVLVKRTTHALRGALDYREEDWAMPRPQGPPSLTDTDDLVDISIRTPVMLMGRQGGH</sequence>
<comment type="caution">
    <text evidence="2">The sequence shown here is derived from an EMBL/GenBank/DDBJ whole genome shotgun (WGS) entry which is preliminary data.</text>
</comment>
<protein>
    <submittedName>
        <fullName evidence="2">Uncharacterized protein</fullName>
    </submittedName>
</protein>
<reference evidence="2" key="1">
    <citation type="journal article" date="2014" name="Int. J. Syst. Evol. Microbiol.">
        <title>Complete genome sequence of Corynebacterium casei LMG S-19264T (=DSM 44701T), isolated from a smear-ripened cheese.</title>
        <authorList>
            <consortium name="US DOE Joint Genome Institute (JGI-PGF)"/>
            <person name="Walter F."/>
            <person name="Albersmeier A."/>
            <person name="Kalinowski J."/>
            <person name="Ruckert C."/>
        </authorList>
    </citation>
    <scope>NUCLEOTIDE SEQUENCE</scope>
    <source>
        <strain evidence="2">CGMCC 1.12214</strain>
    </source>
</reference>
<keyword evidence="1" id="KW-0812">Transmembrane</keyword>
<evidence type="ECO:0000256" key="1">
    <source>
        <dbReference type="SAM" id="Phobius"/>
    </source>
</evidence>
<keyword evidence="1" id="KW-0472">Membrane</keyword>
<gene>
    <name evidence="2" type="ORF">GCM10007036_02700</name>
</gene>
<proteinExistence type="predicted"/>